<keyword evidence="2 11" id="KW-0436">Ligase</keyword>
<evidence type="ECO:0000256" key="12">
    <source>
        <dbReference type="SAM" id="Coils"/>
    </source>
</evidence>
<evidence type="ECO:0000256" key="4">
    <source>
        <dbReference type="ARBA" id="ARBA00022840"/>
    </source>
</evidence>
<dbReference type="GO" id="GO:0006437">
    <property type="term" value="P:tyrosyl-tRNA aminoacylation"/>
    <property type="evidence" value="ECO:0007669"/>
    <property type="project" value="InterPro"/>
</dbReference>
<dbReference type="PRINTS" id="PR01040">
    <property type="entry name" value="TRNASYNTHTYR"/>
</dbReference>
<evidence type="ECO:0000256" key="6">
    <source>
        <dbReference type="ARBA" id="ARBA00022917"/>
    </source>
</evidence>
<evidence type="ECO:0000256" key="1">
    <source>
        <dbReference type="ARBA" id="ARBA00013160"/>
    </source>
</evidence>
<keyword evidence="12" id="KW-0175">Coiled coil</keyword>
<comment type="catalytic activity">
    <reaction evidence="9 11">
        <text>tRNA(Tyr) + L-tyrosine + ATP = L-tyrosyl-tRNA(Tyr) + AMP + diphosphate + H(+)</text>
        <dbReference type="Rhea" id="RHEA:10220"/>
        <dbReference type="Rhea" id="RHEA-COMP:9706"/>
        <dbReference type="Rhea" id="RHEA-COMP:9707"/>
        <dbReference type="ChEBI" id="CHEBI:15378"/>
        <dbReference type="ChEBI" id="CHEBI:30616"/>
        <dbReference type="ChEBI" id="CHEBI:33019"/>
        <dbReference type="ChEBI" id="CHEBI:58315"/>
        <dbReference type="ChEBI" id="CHEBI:78442"/>
        <dbReference type="ChEBI" id="CHEBI:78536"/>
        <dbReference type="ChEBI" id="CHEBI:456215"/>
        <dbReference type="EC" id="6.1.1.1"/>
    </reaction>
</comment>
<dbReference type="InterPro" id="IPR002307">
    <property type="entry name" value="Tyr-tRNA-ligase"/>
</dbReference>
<dbReference type="GO" id="GO:0005524">
    <property type="term" value="F:ATP binding"/>
    <property type="evidence" value="ECO:0007669"/>
    <property type="project" value="UniProtKB-KW"/>
</dbReference>
<dbReference type="AlphaFoldDB" id="A0A077ZY81"/>
<dbReference type="Pfam" id="PF00579">
    <property type="entry name" value="tRNA-synt_1b"/>
    <property type="match status" value="1"/>
</dbReference>
<name>A0A077ZY81_STYLE</name>
<feature type="coiled-coil region" evidence="12">
    <location>
        <begin position="102"/>
        <end position="129"/>
    </location>
</feature>
<dbReference type="GO" id="GO:0005829">
    <property type="term" value="C:cytosol"/>
    <property type="evidence" value="ECO:0007669"/>
    <property type="project" value="TreeGrafter"/>
</dbReference>
<dbReference type="InterPro" id="IPR024088">
    <property type="entry name" value="Tyr-tRNA-ligase_bac-type"/>
</dbReference>
<dbReference type="EC" id="6.1.1.1" evidence="1 11"/>
<evidence type="ECO:0000256" key="5">
    <source>
        <dbReference type="ARBA" id="ARBA00022884"/>
    </source>
</evidence>
<dbReference type="PROSITE" id="PS00178">
    <property type="entry name" value="AA_TRNA_LIGASE_I"/>
    <property type="match status" value="1"/>
</dbReference>
<feature type="domain" description="Tyrosine--tRNA ligase SYY-like C-terminal" evidence="13">
    <location>
        <begin position="383"/>
        <end position="462"/>
    </location>
</feature>
<sequence length="467" mass="53828">MKKALHTGFKAYQQPFKYLQNRRLLYFVSNQELLNSQPENLEKMLPKDKSIYIGFDPTAESIHLGNYVGLLTLTHFRLAGYNPIIVFGGATALIGDPSGKVNDRQQLLKEQVENNLKKFELQFSYLTKNIDRYLQSKQNEIEDLRDIGVIKPYKFVNNYDFYRDLNLITFLRDIGVHFRLNNMIAKDSVKSRIDAKDGGDGMSFTEFTYQIFQGYDFFRLRKDHNCQMQIGGSDQWGNISSGCELIRRVLNEEAYGATIQLLVNSQGQKFGKSEGNTGGIWCDPKKTEPYDLYQFLLNISDQDVENLLYKLTFLPLQLIDETMIVHNQDQEKRVAQKLLASTLCEIIHGQEGVDQAIGATGAFFRFKIEEIMQMSKDQFQENFKHTKKIQILLNEGQEIDMISIGHQAGVKQTKADIRRLIDQKGLVVNGKQIESNKQIKKQDLLHQKYLILRSGKKNFALVEVDYQ</sequence>
<dbReference type="CDD" id="cd00805">
    <property type="entry name" value="TyrRS_core"/>
    <property type="match status" value="1"/>
</dbReference>
<evidence type="ECO:0000313" key="15">
    <source>
        <dbReference type="Proteomes" id="UP000039865"/>
    </source>
</evidence>
<keyword evidence="4 11" id="KW-0067">ATP-binding</keyword>
<dbReference type="Proteomes" id="UP000039865">
    <property type="component" value="Unassembled WGS sequence"/>
</dbReference>
<dbReference type="InterPro" id="IPR036986">
    <property type="entry name" value="S4_RNA-bd_sf"/>
</dbReference>
<dbReference type="InterPro" id="IPR001412">
    <property type="entry name" value="aa-tRNA-synth_I_CS"/>
</dbReference>
<dbReference type="Gene3D" id="3.40.50.620">
    <property type="entry name" value="HUPs"/>
    <property type="match status" value="1"/>
</dbReference>
<evidence type="ECO:0000256" key="8">
    <source>
        <dbReference type="ARBA" id="ARBA00033323"/>
    </source>
</evidence>
<evidence type="ECO:0000256" key="11">
    <source>
        <dbReference type="RuleBase" id="RU361234"/>
    </source>
</evidence>
<dbReference type="GO" id="GO:0004831">
    <property type="term" value="F:tyrosine-tRNA ligase activity"/>
    <property type="evidence" value="ECO:0007669"/>
    <property type="project" value="UniProtKB-EC"/>
</dbReference>
<dbReference type="HAMAP" id="MF_02006">
    <property type="entry name" value="Tyr_tRNA_synth_type1"/>
    <property type="match status" value="1"/>
</dbReference>
<accession>A0A077ZY81</accession>
<keyword evidence="7 11" id="KW-0030">Aminoacyl-tRNA synthetase</keyword>
<dbReference type="Gene3D" id="1.10.240.10">
    <property type="entry name" value="Tyrosyl-Transfer RNA Synthetase"/>
    <property type="match status" value="1"/>
</dbReference>
<dbReference type="SUPFAM" id="SSF52374">
    <property type="entry name" value="Nucleotidylyl transferase"/>
    <property type="match status" value="1"/>
</dbReference>
<dbReference type="FunCoup" id="A0A077ZY81">
    <property type="interactions" value="120"/>
</dbReference>
<evidence type="ECO:0000256" key="7">
    <source>
        <dbReference type="ARBA" id="ARBA00023146"/>
    </source>
</evidence>
<dbReference type="FunFam" id="1.10.240.10:FF:000001">
    <property type="entry name" value="Tyrosine--tRNA ligase"/>
    <property type="match status" value="1"/>
</dbReference>
<dbReference type="InterPro" id="IPR014729">
    <property type="entry name" value="Rossmann-like_a/b/a_fold"/>
</dbReference>
<gene>
    <name evidence="14" type="primary">Contig11960.g12793</name>
    <name evidence="14" type="ORF">STYLEM_3578</name>
</gene>
<keyword evidence="3 11" id="KW-0547">Nucleotide-binding</keyword>
<protein>
    <recommendedName>
        <fullName evidence="1 11">Tyrosine--tRNA ligase</fullName>
        <ecNumber evidence="1 11">6.1.1.1</ecNumber>
    </recommendedName>
    <alternativeName>
        <fullName evidence="8 11">Tyrosyl-tRNA synthetase</fullName>
    </alternativeName>
</protein>
<keyword evidence="6 11" id="KW-0648">Protein biosynthesis</keyword>
<dbReference type="InterPro" id="IPR054608">
    <property type="entry name" value="SYY-like_C"/>
</dbReference>
<evidence type="ECO:0000256" key="10">
    <source>
        <dbReference type="PROSITE-ProRule" id="PRU00182"/>
    </source>
</evidence>
<dbReference type="Pfam" id="PF22421">
    <property type="entry name" value="SYY_C-terminal"/>
    <property type="match status" value="1"/>
</dbReference>
<comment type="similarity">
    <text evidence="11">Belongs to the class-I aminoacyl-tRNA synthetase family.</text>
</comment>
<dbReference type="InterPro" id="IPR024107">
    <property type="entry name" value="Tyr-tRNA-ligase_bac_1"/>
</dbReference>
<organism evidence="14 15">
    <name type="scientific">Stylonychia lemnae</name>
    <name type="common">Ciliate</name>
    <dbReference type="NCBI Taxonomy" id="5949"/>
    <lineage>
        <taxon>Eukaryota</taxon>
        <taxon>Sar</taxon>
        <taxon>Alveolata</taxon>
        <taxon>Ciliophora</taxon>
        <taxon>Intramacronucleata</taxon>
        <taxon>Spirotrichea</taxon>
        <taxon>Stichotrichia</taxon>
        <taxon>Sporadotrichida</taxon>
        <taxon>Oxytrichidae</taxon>
        <taxon>Stylonychinae</taxon>
        <taxon>Stylonychia</taxon>
    </lineage>
</organism>
<dbReference type="EMBL" id="CCKQ01003482">
    <property type="protein sequence ID" value="CDW74597.1"/>
    <property type="molecule type" value="Genomic_DNA"/>
</dbReference>
<evidence type="ECO:0000256" key="3">
    <source>
        <dbReference type="ARBA" id="ARBA00022741"/>
    </source>
</evidence>
<dbReference type="InParanoid" id="A0A077ZY81"/>
<dbReference type="OrthoDB" id="337870at2759"/>
<evidence type="ECO:0000259" key="13">
    <source>
        <dbReference type="Pfam" id="PF22421"/>
    </source>
</evidence>
<dbReference type="PANTHER" id="PTHR11766">
    <property type="entry name" value="TYROSYL-TRNA SYNTHETASE"/>
    <property type="match status" value="1"/>
</dbReference>
<keyword evidence="15" id="KW-1185">Reference proteome</keyword>
<dbReference type="PANTHER" id="PTHR11766:SF0">
    <property type="entry name" value="TYROSINE--TRNA LIGASE, MITOCHONDRIAL"/>
    <property type="match status" value="1"/>
</dbReference>
<proteinExistence type="inferred from homology"/>
<evidence type="ECO:0000256" key="9">
    <source>
        <dbReference type="ARBA" id="ARBA00048248"/>
    </source>
</evidence>
<dbReference type="Gene3D" id="3.10.290.10">
    <property type="entry name" value="RNA-binding S4 domain"/>
    <property type="match status" value="1"/>
</dbReference>
<dbReference type="PROSITE" id="PS50889">
    <property type="entry name" value="S4"/>
    <property type="match status" value="1"/>
</dbReference>
<dbReference type="NCBIfam" id="TIGR00234">
    <property type="entry name" value="tyrS"/>
    <property type="match status" value="1"/>
</dbReference>
<reference evidence="14 15" key="1">
    <citation type="submission" date="2014-06" db="EMBL/GenBank/DDBJ databases">
        <authorList>
            <person name="Swart Estienne"/>
        </authorList>
    </citation>
    <scope>NUCLEOTIDE SEQUENCE [LARGE SCALE GENOMIC DNA]</scope>
    <source>
        <strain evidence="14 15">130c</strain>
    </source>
</reference>
<dbReference type="SUPFAM" id="SSF55174">
    <property type="entry name" value="Alpha-L RNA-binding motif"/>
    <property type="match status" value="1"/>
</dbReference>
<dbReference type="InterPro" id="IPR002305">
    <property type="entry name" value="aa-tRNA-synth_Ic"/>
</dbReference>
<dbReference type="OMA" id="YMMAKDS"/>
<evidence type="ECO:0000256" key="2">
    <source>
        <dbReference type="ARBA" id="ARBA00022598"/>
    </source>
</evidence>
<evidence type="ECO:0000313" key="14">
    <source>
        <dbReference type="EMBL" id="CDW74597.1"/>
    </source>
</evidence>
<keyword evidence="5 10" id="KW-0694">RNA-binding</keyword>
<dbReference type="GO" id="GO:0003723">
    <property type="term" value="F:RNA binding"/>
    <property type="evidence" value="ECO:0007669"/>
    <property type="project" value="UniProtKB-KW"/>
</dbReference>